<reference evidence="1 2" key="2">
    <citation type="journal article" date="2022" name="Mol. Ecol. Resour.">
        <title>The genomes of chicory, endive, great burdock and yacon provide insights into Asteraceae paleo-polyploidization history and plant inulin production.</title>
        <authorList>
            <person name="Fan W."/>
            <person name="Wang S."/>
            <person name="Wang H."/>
            <person name="Wang A."/>
            <person name="Jiang F."/>
            <person name="Liu H."/>
            <person name="Zhao H."/>
            <person name="Xu D."/>
            <person name="Zhang Y."/>
        </authorList>
    </citation>
    <scope>NUCLEOTIDE SEQUENCE [LARGE SCALE GENOMIC DNA]</scope>
    <source>
        <strain evidence="2">cv. Yunnan</strain>
        <tissue evidence="1">Leaves</tissue>
    </source>
</reference>
<proteinExistence type="predicted"/>
<keyword evidence="2" id="KW-1185">Reference proteome</keyword>
<organism evidence="1 2">
    <name type="scientific">Smallanthus sonchifolius</name>
    <dbReference type="NCBI Taxonomy" id="185202"/>
    <lineage>
        <taxon>Eukaryota</taxon>
        <taxon>Viridiplantae</taxon>
        <taxon>Streptophyta</taxon>
        <taxon>Embryophyta</taxon>
        <taxon>Tracheophyta</taxon>
        <taxon>Spermatophyta</taxon>
        <taxon>Magnoliopsida</taxon>
        <taxon>eudicotyledons</taxon>
        <taxon>Gunneridae</taxon>
        <taxon>Pentapetalae</taxon>
        <taxon>asterids</taxon>
        <taxon>campanulids</taxon>
        <taxon>Asterales</taxon>
        <taxon>Asteraceae</taxon>
        <taxon>Asteroideae</taxon>
        <taxon>Heliantheae alliance</taxon>
        <taxon>Millerieae</taxon>
        <taxon>Smallanthus</taxon>
    </lineage>
</organism>
<evidence type="ECO:0000313" key="1">
    <source>
        <dbReference type="EMBL" id="KAI3776349.1"/>
    </source>
</evidence>
<protein>
    <submittedName>
        <fullName evidence="1">Uncharacterized protein</fullName>
    </submittedName>
</protein>
<sequence>MINWWEHLGNHEAVDIVQEFRIRRRNLQLFLSASNLRDRDVLSKNYKTARHKLDLREGLQKNFRIWSPKIKYLANNPVIMLPLSCRQILTDDASGSLVPRLKDYN</sequence>
<dbReference type="Proteomes" id="UP001056120">
    <property type="component" value="Linkage Group LG15"/>
</dbReference>
<reference evidence="2" key="1">
    <citation type="journal article" date="2022" name="Mol. Ecol. Resour.">
        <title>The genomes of chicory, endive, great burdock and yacon provide insights into Asteraceae palaeo-polyploidization history and plant inulin production.</title>
        <authorList>
            <person name="Fan W."/>
            <person name="Wang S."/>
            <person name="Wang H."/>
            <person name="Wang A."/>
            <person name="Jiang F."/>
            <person name="Liu H."/>
            <person name="Zhao H."/>
            <person name="Xu D."/>
            <person name="Zhang Y."/>
        </authorList>
    </citation>
    <scope>NUCLEOTIDE SEQUENCE [LARGE SCALE GENOMIC DNA]</scope>
    <source>
        <strain evidence="2">cv. Yunnan</strain>
    </source>
</reference>
<evidence type="ECO:0000313" key="2">
    <source>
        <dbReference type="Proteomes" id="UP001056120"/>
    </source>
</evidence>
<comment type="caution">
    <text evidence="1">The sequence shown here is derived from an EMBL/GenBank/DDBJ whole genome shotgun (WGS) entry which is preliminary data.</text>
</comment>
<accession>A0ACB9FYA1</accession>
<gene>
    <name evidence="1" type="ORF">L1987_46126</name>
</gene>
<name>A0ACB9FYA1_9ASTR</name>
<dbReference type="EMBL" id="CM042032">
    <property type="protein sequence ID" value="KAI3776349.1"/>
    <property type="molecule type" value="Genomic_DNA"/>
</dbReference>